<evidence type="ECO:0000313" key="3">
    <source>
        <dbReference type="Proteomes" id="UP000027100"/>
    </source>
</evidence>
<comment type="caution">
    <text evidence="2">The sequence shown here is derived from an EMBL/GenBank/DDBJ whole genome shotgun (WGS) entry which is preliminary data.</text>
</comment>
<dbReference type="OrthoDB" id="467106at2"/>
<dbReference type="Proteomes" id="UP000027100">
    <property type="component" value="Unassembled WGS sequence"/>
</dbReference>
<dbReference type="RefSeq" id="WP_035598530.1">
    <property type="nucleotide sequence ID" value="NZ_ARYM01000012.1"/>
</dbReference>
<organism evidence="2 3">
    <name type="scientific">Hyphomonas polymorpha PS728</name>
    <dbReference type="NCBI Taxonomy" id="1280954"/>
    <lineage>
        <taxon>Bacteria</taxon>
        <taxon>Pseudomonadati</taxon>
        <taxon>Pseudomonadota</taxon>
        <taxon>Alphaproteobacteria</taxon>
        <taxon>Hyphomonadales</taxon>
        <taxon>Hyphomonadaceae</taxon>
        <taxon>Hyphomonas</taxon>
    </lineage>
</organism>
<evidence type="ECO:0000256" key="1">
    <source>
        <dbReference type="SAM" id="MobiDB-lite"/>
    </source>
</evidence>
<dbReference type="EMBL" id="ARYM01000012">
    <property type="protein sequence ID" value="KCZ98142.1"/>
    <property type="molecule type" value="Genomic_DNA"/>
</dbReference>
<proteinExistence type="predicted"/>
<accession>A0A062V7N1</accession>
<gene>
    <name evidence="2" type="ORF">HPO_11084</name>
</gene>
<evidence type="ECO:0000313" key="2">
    <source>
        <dbReference type="EMBL" id="KCZ98142.1"/>
    </source>
</evidence>
<keyword evidence="3" id="KW-1185">Reference proteome</keyword>
<reference evidence="2 3" key="1">
    <citation type="journal article" date="2014" name="Antonie Van Leeuwenhoek">
        <title>Hyphomonas beringensis sp. nov. and Hyphomonas chukchiensis sp. nov., isolated from surface seawater of the Bering Sea and Chukchi Sea.</title>
        <authorList>
            <person name="Li C."/>
            <person name="Lai Q."/>
            <person name="Li G."/>
            <person name="Dong C."/>
            <person name="Wang J."/>
            <person name="Liao Y."/>
            <person name="Shao Z."/>
        </authorList>
    </citation>
    <scope>NUCLEOTIDE SEQUENCE [LARGE SCALE GENOMIC DNA]</scope>
    <source>
        <strain evidence="2 3">PS728</strain>
    </source>
</reference>
<sequence length="122" mass="13881">MTTKLDPLALSGAKAKGKRPWFLKDPDVERVMNITLALMQEVAVLRERMDTIERLMERDGKVTKASIEAFTPTKKEAEERGAWTQEYIARVLRIVQQDREAIERGEEASSEEVAEEFATTTP</sequence>
<protein>
    <submittedName>
        <fullName evidence="2">Uncharacterized protein</fullName>
    </submittedName>
</protein>
<dbReference type="PATRIC" id="fig|1280954.3.peg.2246"/>
<dbReference type="STRING" id="1280954.HPO_11084"/>
<dbReference type="AlphaFoldDB" id="A0A062V7N1"/>
<dbReference type="eggNOG" id="ENOG5032ZHQ">
    <property type="taxonomic scope" value="Bacteria"/>
</dbReference>
<name>A0A062V7N1_9PROT</name>
<feature type="region of interest" description="Disordered" evidence="1">
    <location>
        <begin position="101"/>
        <end position="122"/>
    </location>
</feature>